<dbReference type="AlphaFoldDB" id="A0AAD4BJ75"/>
<organism evidence="2 3">
    <name type="scientific">Boletus edulis BED1</name>
    <dbReference type="NCBI Taxonomy" id="1328754"/>
    <lineage>
        <taxon>Eukaryota</taxon>
        <taxon>Fungi</taxon>
        <taxon>Dikarya</taxon>
        <taxon>Basidiomycota</taxon>
        <taxon>Agaricomycotina</taxon>
        <taxon>Agaricomycetes</taxon>
        <taxon>Agaricomycetidae</taxon>
        <taxon>Boletales</taxon>
        <taxon>Boletineae</taxon>
        <taxon>Boletaceae</taxon>
        <taxon>Boletoideae</taxon>
        <taxon>Boletus</taxon>
    </lineage>
</organism>
<reference evidence="2" key="1">
    <citation type="submission" date="2019-10" db="EMBL/GenBank/DDBJ databases">
        <authorList>
            <consortium name="DOE Joint Genome Institute"/>
            <person name="Kuo A."/>
            <person name="Miyauchi S."/>
            <person name="Kiss E."/>
            <person name="Drula E."/>
            <person name="Kohler A."/>
            <person name="Sanchez-Garcia M."/>
            <person name="Andreopoulos B."/>
            <person name="Barry K.W."/>
            <person name="Bonito G."/>
            <person name="Buee M."/>
            <person name="Carver A."/>
            <person name="Chen C."/>
            <person name="Cichocki N."/>
            <person name="Clum A."/>
            <person name="Culley D."/>
            <person name="Crous P.W."/>
            <person name="Fauchery L."/>
            <person name="Girlanda M."/>
            <person name="Hayes R."/>
            <person name="Keri Z."/>
            <person name="LaButti K."/>
            <person name="Lipzen A."/>
            <person name="Lombard V."/>
            <person name="Magnuson J."/>
            <person name="Maillard F."/>
            <person name="Morin E."/>
            <person name="Murat C."/>
            <person name="Nolan M."/>
            <person name="Ohm R."/>
            <person name="Pangilinan J."/>
            <person name="Pereira M."/>
            <person name="Perotto S."/>
            <person name="Peter M."/>
            <person name="Riley R."/>
            <person name="Sitrit Y."/>
            <person name="Stielow B."/>
            <person name="Szollosi G."/>
            <person name="Zifcakova L."/>
            <person name="Stursova M."/>
            <person name="Spatafora J.W."/>
            <person name="Tedersoo L."/>
            <person name="Vaario L.-M."/>
            <person name="Yamada A."/>
            <person name="Yan M."/>
            <person name="Wang P."/>
            <person name="Xu J."/>
            <person name="Bruns T."/>
            <person name="Baldrian P."/>
            <person name="Vilgalys R."/>
            <person name="Henrissat B."/>
            <person name="Grigoriev I.V."/>
            <person name="Hibbett D."/>
            <person name="Nagy L.G."/>
            <person name="Martin F.M."/>
        </authorList>
    </citation>
    <scope>NUCLEOTIDE SEQUENCE</scope>
    <source>
        <strain evidence="2">BED1</strain>
    </source>
</reference>
<proteinExistence type="predicted"/>
<feature type="compositionally biased region" description="Polar residues" evidence="1">
    <location>
        <begin position="152"/>
        <end position="168"/>
    </location>
</feature>
<evidence type="ECO:0000256" key="1">
    <source>
        <dbReference type="SAM" id="MobiDB-lite"/>
    </source>
</evidence>
<dbReference type="EMBL" id="WHUW01000046">
    <property type="protein sequence ID" value="KAF8431820.1"/>
    <property type="molecule type" value="Genomic_DNA"/>
</dbReference>
<feature type="region of interest" description="Disordered" evidence="1">
    <location>
        <begin position="1"/>
        <end position="96"/>
    </location>
</feature>
<sequence>MEAEASAKEAKAKKAAAPPPRPRPHMKTKEIGSGSGEKVKICETDGQKLHQPVTPAGTDVSKNKRGNPVDMANKKDQPSNAVEGRSKVMKSLPPSLKDTIKLQKGKLAAEVTKKLSVGGQVKNWRAGVTTEVDVSPVDSGMSVVSGPPPSSTYLTSNSVQSSATSHTGSAAPIPIKAPHGRTQLVNPSDEIFGDTVDDEAEKEAVTRGSNKLIVVTPASEDEDDTETPKTLSILTWMVVREAHHQAPWESCLALVRS</sequence>
<keyword evidence="3" id="KW-1185">Reference proteome</keyword>
<protein>
    <submittedName>
        <fullName evidence="2">Uncharacterized protein</fullName>
    </submittedName>
</protein>
<gene>
    <name evidence="2" type="ORF">L210DRAFT_3650872</name>
</gene>
<feature type="region of interest" description="Disordered" evidence="1">
    <location>
        <begin position="137"/>
        <end position="192"/>
    </location>
</feature>
<evidence type="ECO:0000313" key="2">
    <source>
        <dbReference type="EMBL" id="KAF8431820.1"/>
    </source>
</evidence>
<name>A0AAD4BJ75_BOLED</name>
<feature type="compositionally biased region" description="Basic and acidic residues" evidence="1">
    <location>
        <begin position="1"/>
        <end position="12"/>
    </location>
</feature>
<accession>A0AAD4BJ75</accession>
<comment type="caution">
    <text evidence="2">The sequence shown here is derived from an EMBL/GenBank/DDBJ whole genome shotgun (WGS) entry which is preliminary data.</text>
</comment>
<feature type="compositionally biased region" description="Basic and acidic residues" evidence="1">
    <location>
        <begin position="37"/>
        <end position="48"/>
    </location>
</feature>
<evidence type="ECO:0000313" key="3">
    <source>
        <dbReference type="Proteomes" id="UP001194468"/>
    </source>
</evidence>
<reference evidence="2" key="2">
    <citation type="journal article" date="2020" name="Nat. Commun.">
        <title>Large-scale genome sequencing of mycorrhizal fungi provides insights into the early evolution of symbiotic traits.</title>
        <authorList>
            <person name="Miyauchi S."/>
            <person name="Kiss E."/>
            <person name="Kuo A."/>
            <person name="Drula E."/>
            <person name="Kohler A."/>
            <person name="Sanchez-Garcia M."/>
            <person name="Morin E."/>
            <person name="Andreopoulos B."/>
            <person name="Barry K.W."/>
            <person name="Bonito G."/>
            <person name="Buee M."/>
            <person name="Carver A."/>
            <person name="Chen C."/>
            <person name="Cichocki N."/>
            <person name="Clum A."/>
            <person name="Culley D."/>
            <person name="Crous P.W."/>
            <person name="Fauchery L."/>
            <person name="Girlanda M."/>
            <person name="Hayes R.D."/>
            <person name="Keri Z."/>
            <person name="LaButti K."/>
            <person name="Lipzen A."/>
            <person name="Lombard V."/>
            <person name="Magnuson J."/>
            <person name="Maillard F."/>
            <person name="Murat C."/>
            <person name="Nolan M."/>
            <person name="Ohm R.A."/>
            <person name="Pangilinan J."/>
            <person name="Pereira M.F."/>
            <person name="Perotto S."/>
            <person name="Peter M."/>
            <person name="Pfister S."/>
            <person name="Riley R."/>
            <person name="Sitrit Y."/>
            <person name="Stielow J.B."/>
            <person name="Szollosi G."/>
            <person name="Zifcakova L."/>
            <person name="Stursova M."/>
            <person name="Spatafora J.W."/>
            <person name="Tedersoo L."/>
            <person name="Vaario L.M."/>
            <person name="Yamada A."/>
            <person name="Yan M."/>
            <person name="Wang P."/>
            <person name="Xu J."/>
            <person name="Bruns T."/>
            <person name="Baldrian P."/>
            <person name="Vilgalys R."/>
            <person name="Dunand C."/>
            <person name="Henrissat B."/>
            <person name="Grigoriev I.V."/>
            <person name="Hibbett D."/>
            <person name="Nagy L.G."/>
            <person name="Martin F.M."/>
        </authorList>
    </citation>
    <scope>NUCLEOTIDE SEQUENCE</scope>
    <source>
        <strain evidence="2">BED1</strain>
    </source>
</reference>
<dbReference type="Proteomes" id="UP001194468">
    <property type="component" value="Unassembled WGS sequence"/>
</dbReference>